<evidence type="ECO:0000256" key="5">
    <source>
        <dbReference type="PROSITE-ProRule" id="PRU00042"/>
    </source>
</evidence>
<evidence type="ECO:0000259" key="6">
    <source>
        <dbReference type="PROSITE" id="PS50157"/>
    </source>
</evidence>
<dbReference type="PROSITE" id="PS00028">
    <property type="entry name" value="ZINC_FINGER_C2H2_1"/>
    <property type="match status" value="2"/>
</dbReference>
<sequence>MMGLGAFPTSRAAACAPALRGRGWGLWRRRRSEEGLNHECKLCSQTFDSPAKLQCHLIEHSFEGMGGTFKCPVCFTVFVQASKLQQHIFSAHGQEDKIYDCTQCPQKFFFQTELQPSPEVNSPDFSLLQKEVNPPDFSLLQKEVNSPDFSLLQTEMNPPDFRLLQKEVNPPDFSLLQTEMNPPDFRLLQKGVNPPDFNLLQSQVHRVAALPRI</sequence>
<dbReference type="InterPro" id="IPR013087">
    <property type="entry name" value="Znf_C2H2_type"/>
</dbReference>
<protein>
    <recommendedName>
        <fullName evidence="6">C2H2-type domain-containing protein</fullName>
    </recommendedName>
</protein>
<accession>A0AAD9DWU0</accession>
<dbReference type="Pfam" id="PF00096">
    <property type="entry name" value="zf-C2H2"/>
    <property type="match status" value="1"/>
</dbReference>
<dbReference type="Gene3D" id="3.30.160.60">
    <property type="entry name" value="Classic Zinc Finger"/>
    <property type="match status" value="1"/>
</dbReference>
<dbReference type="SUPFAM" id="SSF57667">
    <property type="entry name" value="beta-beta-alpha zinc fingers"/>
    <property type="match status" value="1"/>
</dbReference>
<feature type="domain" description="C2H2-type" evidence="6">
    <location>
        <begin position="69"/>
        <end position="97"/>
    </location>
</feature>
<gene>
    <name evidence="7" type="ORF">P4O66_000973</name>
</gene>
<keyword evidence="8" id="KW-1185">Reference proteome</keyword>
<dbReference type="PANTHER" id="PTHR24379:SF121">
    <property type="entry name" value="C2H2-TYPE DOMAIN-CONTAINING PROTEIN"/>
    <property type="match status" value="1"/>
</dbReference>
<keyword evidence="3 5" id="KW-0863">Zinc-finger</keyword>
<keyword evidence="2" id="KW-0677">Repeat</keyword>
<evidence type="ECO:0000313" key="7">
    <source>
        <dbReference type="EMBL" id="KAK1796891.1"/>
    </source>
</evidence>
<dbReference type="PANTHER" id="PTHR24379">
    <property type="entry name" value="KRAB AND ZINC FINGER DOMAIN-CONTAINING"/>
    <property type="match status" value="1"/>
</dbReference>
<name>A0AAD9DWU0_9TELE</name>
<evidence type="ECO:0000256" key="3">
    <source>
        <dbReference type="ARBA" id="ARBA00022771"/>
    </source>
</evidence>
<dbReference type="Proteomes" id="UP001239994">
    <property type="component" value="Unassembled WGS sequence"/>
</dbReference>
<keyword evidence="1" id="KW-0479">Metal-binding</keyword>
<reference evidence="7" key="1">
    <citation type="submission" date="2023-03" db="EMBL/GenBank/DDBJ databases">
        <title>Electrophorus voltai genome.</title>
        <authorList>
            <person name="Bian C."/>
        </authorList>
    </citation>
    <scope>NUCLEOTIDE SEQUENCE</scope>
    <source>
        <strain evidence="7">CB-2022</strain>
        <tissue evidence="7">Muscle</tissue>
    </source>
</reference>
<dbReference type="EMBL" id="JAROKS010000014">
    <property type="protein sequence ID" value="KAK1796891.1"/>
    <property type="molecule type" value="Genomic_DNA"/>
</dbReference>
<dbReference type="InterPro" id="IPR036236">
    <property type="entry name" value="Znf_C2H2_sf"/>
</dbReference>
<proteinExistence type="predicted"/>
<keyword evidence="4" id="KW-0862">Zinc</keyword>
<organism evidence="7 8">
    <name type="scientific">Electrophorus voltai</name>
    <dbReference type="NCBI Taxonomy" id="2609070"/>
    <lineage>
        <taxon>Eukaryota</taxon>
        <taxon>Metazoa</taxon>
        <taxon>Chordata</taxon>
        <taxon>Craniata</taxon>
        <taxon>Vertebrata</taxon>
        <taxon>Euteleostomi</taxon>
        <taxon>Actinopterygii</taxon>
        <taxon>Neopterygii</taxon>
        <taxon>Teleostei</taxon>
        <taxon>Ostariophysi</taxon>
        <taxon>Gymnotiformes</taxon>
        <taxon>Gymnotoidei</taxon>
        <taxon>Gymnotidae</taxon>
        <taxon>Electrophorus</taxon>
    </lineage>
</organism>
<feature type="domain" description="C2H2-type" evidence="6">
    <location>
        <begin position="38"/>
        <end position="65"/>
    </location>
</feature>
<dbReference type="PROSITE" id="PS50157">
    <property type="entry name" value="ZINC_FINGER_C2H2_2"/>
    <property type="match status" value="2"/>
</dbReference>
<evidence type="ECO:0000313" key="8">
    <source>
        <dbReference type="Proteomes" id="UP001239994"/>
    </source>
</evidence>
<dbReference type="AlphaFoldDB" id="A0AAD9DWU0"/>
<evidence type="ECO:0000256" key="4">
    <source>
        <dbReference type="ARBA" id="ARBA00022833"/>
    </source>
</evidence>
<evidence type="ECO:0000256" key="1">
    <source>
        <dbReference type="ARBA" id="ARBA00022723"/>
    </source>
</evidence>
<dbReference type="FunFam" id="3.30.160.60:FF:000244">
    <property type="entry name" value="zinc finger protein 423"/>
    <property type="match status" value="1"/>
</dbReference>
<evidence type="ECO:0000256" key="2">
    <source>
        <dbReference type="ARBA" id="ARBA00022737"/>
    </source>
</evidence>
<dbReference type="GO" id="GO:0008270">
    <property type="term" value="F:zinc ion binding"/>
    <property type="evidence" value="ECO:0007669"/>
    <property type="project" value="UniProtKB-KW"/>
</dbReference>
<dbReference type="SMART" id="SM00355">
    <property type="entry name" value="ZnF_C2H2"/>
    <property type="match status" value="2"/>
</dbReference>
<comment type="caution">
    <text evidence="7">The sequence shown here is derived from an EMBL/GenBank/DDBJ whole genome shotgun (WGS) entry which is preliminary data.</text>
</comment>